<dbReference type="STRING" id="1314773.A0A3N2Q342"/>
<evidence type="ECO:0000313" key="3">
    <source>
        <dbReference type="Proteomes" id="UP000272025"/>
    </source>
</evidence>
<evidence type="ECO:0000313" key="2">
    <source>
        <dbReference type="EMBL" id="ROT41162.1"/>
    </source>
</evidence>
<keyword evidence="3" id="KW-1185">Reference proteome</keyword>
<dbReference type="GeneID" id="39579790"/>
<evidence type="ECO:0000259" key="1">
    <source>
        <dbReference type="Pfam" id="PF04248"/>
    </source>
</evidence>
<proteinExistence type="predicted"/>
<dbReference type="OrthoDB" id="18996at2759"/>
<gene>
    <name evidence="2" type="ORF">SODALDRAFT_330873</name>
</gene>
<name>A0A3N2Q342_SODAK</name>
<feature type="domain" description="DUF427" evidence="1">
    <location>
        <begin position="35"/>
        <end position="77"/>
    </location>
</feature>
<dbReference type="Proteomes" id="UP000272025">
    <property type="component" value="Unassembled WGS sequence"/>
</dbReference>
<accession>A0A3N2Q342</accession>
<dbReference type="InterPro" id="IPR038694">
    <property type="entry name" value="DUF427_sf"/>
</dbReference>
<dbReference type="Gene3D" id="2.170.150.40">
    <property type="entry name" value="Domain of unknown function (DUF427)"/>
    <property type="match status" value="2"/>
</dbReference>
<feature type="domain" description="DUF427" evidence="1">
    <location>
        <begin position="177"/>
        <end position="268"/>
    </location>
</feature>
<dbReference type="InterPro" id="IPR007361">
    <property type="entry name" value="DUF427"/>
</dbReference>
<organism evidence="2 3">
    <name type="scientific">Sodiomyces alkalinus (strain CBS 110278 / VKM F-3762 / F11)</name>
    <name type="common">Alkaliphilic filamentous fungus</name>
    <dbReference type="NCBI Taxonomy" id="1314773"/>
    <lineage>
        <taxon>Eukaryota</taxon>
        <taxon>Fungi</taxon>
        <taxon>Dikarya</taxon>
        <taxon>Ascomycota</taxon>
        <taxon>Pezizomycotina</taxon>
        <taxon>Sordariomycetes</taxon>
        <taxon>Hypocreomycetidae</taxon>
        <taxon>Glomerellales</taxon>
        <taxon>Plectosphaerellaceae</taxon>
        <taxon>Sodiomyces</taxon>
    </lineage>
</organism>
<sequence>MSMPLDKDFETDLRALARLMLEEGPKKIEPTSRRVRVIHQGTTLVDTTKALHVWEHSNFPYYYIPLSGLVNCHWVDTGEVMSTSESGYTKGLRASLVTIKLPSHSGLMEGSTDRAMRFYRGKDGHVPETPSVVSSLAGHMRIEFGSMDHWLEEDTPIYVHPKDPYKRVDILPSSRPIEIRVGDETVARTNYAVHVYETGLPPRYYLPLSAVDHAVLRRSSLKTKCPYKGEAEYFDVVVNGHAKEDLVWYYRYPLQECGAITGMVCFDNDRVDTILDGELMEQPKVVYG</sequence>
<dbReference type="RefSeq" id="XP_028468968.1">
    <property type="nucleotide sequence ID" value="XM_028611312.1"/>
</dbReference>
<dbReference type="EMBL" id="ML119052">
    <property type="protein sequence ID" value="ROT41162.1"/>
    <property type="molecule type" value="Genomic_DNA"/>
</dbReference>
<dbReference type="AlphaFoldDB" id="A0A3N2Q342"/>
<dbReference type="Pfam" id="PF04248">
    <property type="entry name" value="NTP_transf_9"/>
    <property type="match status" value="2"/>
</dbReference>
<dbReference type="PANTHER" id="PTHR34310:SF9">
    <property type="entry name" value="BLR5716 PROTEIN"/>
    <property type="match status" value="1"/>
</dbReference>
<reference evidence="2 3" key="1">
    <citation type="journal article" date="2018" name="Mol. Ecol.">
        <title>The obligate alkalophilic soda-lake fungus Sodiomyces alkalinus has shifted to a protein diet.</title>
        <authorList>
            <person name="Grum-Grzhimaylo A.A."/>
            <person name="Falkoski D.L."/>
            <person name="van den Heuvel J."/>
            <person name="Valero-Jimenez C.A."/>
            <person name="Min B."/>
            <person name="Choi I.G."/>
            <person name="Lipzen A."/>
            <person name="Daum C.G."/>
            <person name="Aanen D.K."/>
            <person name="Tsang A."/>
            <person name="Henrissat B."/>
            <person name="Bilanenko E.N."/>
            <person name="de Vries R.P."/>
            <person name="van Kan J.A.L."/>
            <person name="Grigoriev I.V."/>
            <person name="Debets A.J.M."/>
        </authorList>
    </citation>
    <scope>NUCLEOTIDE SEQUENCE [LARGE SCALE GENOMIC DNA]</scope>
    <source>
        <strain evidence="2 3">F11</strain>
    </source>
</reference>
<protein>
    <submittedName>
        <fullName evidence="2">DUF427-domain-containing protein</fullName>
    </submittedName>
</protein>
<dbReference type="PANTHER" id="PTHR34310">
    <property type="entry name" value="DUF427 DOMAIN PROTEIN (AFU_ORTHOLOGUE AFUA_3G02220)"/>
    <property type="match status" value="1"/>
</dbReference>